<organism evidence="2 3">
    <name type="scientific">Cronartium quercuum f. sp. fusiforme G11</name>
    <dbReference type="NCBI Taxonomy" id="708437"/>
    <lineage>
        <taxon>Eukaryota</taxon>
        <taxon>Fungi</taxon>
        <taxon>Dikarya</taxon>
        <taxon>Basidiomycota</taxon>
        <taxon>Pucciniomycotina</taxon>
        <taxon>Pucciniomycetes</taxon>
        <taxon>Pucciniales</taxon>
        <taxon>Coleosporiaceae</taxon>
        <taxon>Cronartium</taxon>
    </lineage>
</organism>
<dbReference type="AlphaFoldDB" id="A0A9P6NPA5"/>
<evidence type="ECO:0000256" key="1">
    <source>
        <dbReference type="SAM" id="SignalP"/>
    </source>
</evidence>
<evidence type="ECO:0000313" key="3">
    <source>
        <dbReference type="Proteomes" id="UP000886653"/>
    </source>
</evidence>
<comment type="caution">
    <text evidence="2">The sequence shown here is derived from an EMBL/GenBank/DDBJ whole genome shotgun (WGS) entry which is preliminary data.</text>
</comment>
<dbReference type="Proteomes" id="UP000886653">
    <property type="component" value="Unassembled WGS sequence"/>
</dbReference>
<dbReference type="EMBL" id="MU167226">
    <property type="protein sequence ID" value="KAG0149579.1"/>
    <property type="molecule type" value="Genomic_DNA"/>
</dbReference>
<feature type="chain" id="PRO_5040410856" evidence="1">
    <location>
        <begin position="20"/>
        <end position="371"/>
    </location>
</feature>
<protein>
    <submittedName>
        <fullName evidence="2">Uncharacterized protein</fullName>
    </submittedName>
</protein>
<gene>
    <name evidence="2" type="ORF">CROQUDRAFT_131172</name>
</gene>
<sequence>MLLRITVIILVLVVNIVSKGKFPRTKDTLSGLRKLQPLRYEASFERKFVGSNCKKIHQIPSCFPSDYKDMCLDITNNKKAARIYQLAELMKTIRFTKSWFIKKKICSSRTNGYDEAISEALEVLEVKDLPVIQRIWALGTLQVLLSHLSYGERDLVQMDLKEGPVCRAALELSLLRGIDLFDVVRGGWEKFENYKVENTILKSESIDAGLIEPLQRVDLLVKINQYHRPNEGSSYEAFFPFSIHDGLLFASHLLKQTLPSNFVHSCLQYISLDFSSYMARKFTFEILQHLQNFSNHFMSEVYLQRSKYISYDRGYKATELQIKFADVWEGSALALAHQNSALLCNAQDYKAKFWVILELEEYSYFSSIQSK</sequence>
<feature type="signal peptide" evidence="1">
    <location>
        <begin position="1"/>
        <end position="19"/>
    </location>
</feature>
<reference evidence="2" key="1">
    <citation type="submission" date="2013-11" db="EMBL/GenBank/DDBJ databases">
        <title>Genome sequence of the fusiform rust pathogen reveals effectors for host alternation and coevolution with pine.</title>
        <authorList>
            <consortium name="DOE Joint Genome Institute"/>
            <person name="Smith K."/>
            <person name="Pendleton A."/>
            <person name="Kubisiak T."/>
            <person name="Anderson C."/>
            <person name="Salamov A."/>
            <person name="Aerts A."/>
            <person name="Riley R."/>
            <person name="Clum A."/>
            <person name="Lindquist E."/>
            <person name="Ence D."/>
            <person name="Campbell M."/>
            <person name="Kronenberg Z."/>
            <person name="Feau N."/>
            <person name="Dhillon B."/>
            <person name="Hamelin R."/>
            <person name="Burleigh J."/>
            <person name="Smith J."/>
            <person name="Yandell M."/>
            <person name="Nelson C."/>
            <person name="Grigoriev I."/>
            <person name="Davis J."/>
        </authorList>
    </citation>
    <scope>NUCLEOTIDE SEQUENCE</scope>
    <source>
        <strain evidence="2">G11</strain>
    </source>
</reference>
<accession>A0A9P6NPA5</accession>
<dbReference type="OrthoDB" id="10517794at2759"/>
<keyword evidence="3" id="KW-1185">Reference proteome</keyword>
<keyword evidence="1" id="KW-0732">Signal</keyword>
<name>A0A9P6NPA5_9BASI</name>
<evidence type="ECO:0000313" key="2">
    <source>
        <dbReference type="EMBL" id="KAG0149579.1"/>
    </source>
</evidence>
<proteinExistence type="predicted"/>